<dbReference type="EMBL" id="FQUP01000003">
    <property type="protein sequence ID" value="SHF99652.1"/>
    <property type="molecule type" value="Genomic_DNA"/>
</dbReference>
<dbReference type="RefSeq" id="WP_073054799.1">
    <property type="nucleotide sequence ID" value="NZ_FQUP01000003.1"/>
</dbReference>
<accession>A0A1M5G869</accession>
<dbReference type="InterPro" id="IPR037026">
    <property type="entry name" value="Vgr_OB-fold_dom_sf"/>
</dbReference>
<dbReference type="InterPro" id="IPR006531">
    <property type="entry name" value="Gp5/Vgr_OB"/>
</dbReference>
<protein>
    <recommendedName>
        <fullName evidence="1">Gp5/Type VI secretion system Vgr protein OB-fold domain-containing protein</fullName>
    </recommendedName>
</protein>
<evidence type="ECO:0000259" key="1">
    <source>
        <dbReference type="Pfam" id="PF04717"/>
    </source>
</evidence>
<proteinExistence type="predicted"/>
<dbReference type="Proteomes" id="UP000184485">
    <property type="component" value="Unassembled WGS sequence"/>
</dbReference>
<gene>
    <name evidence="2" type="ORF">SAMN02745157_3306</name>
</gene>
<dbReference type="OrthoDB" id="9762420at2"/>
<name>A0A1M5G869_9HYPH</name>
<keyword evidence="3" id="KW-1185">Reference proteome</keyword>
<evidence type="ECO:0000313" key="3">
    <source>
        <dbReference type="Proteomes" id="UP000184485"/>
    </source>
</evidence>
<reference evidence="2 3" key="1">
    <citation type="submission" date="2016-11" db="EMBL/GenBank/DDBJ databases">
        <authorList>
            <person name="Jaros S."/>
            <person name="Januszkiewicz K."/>
            <person name="Wedrychowicz H."/>
        </authorList>
    </citation>
    <scope>NUCLEOTIDE SEQUENCE [LARGE SCALE GENOMIC DNA]</scope>
    <source>
        <strain evidence="2 3">DSM 19436</strain>
    </source>
</reference>
<sequence length="234" mass="24854">MADHDGGKRRRQRWYGKYRGTVFNNVDPQSMGRIMANVPEVLQAVPTGWASPCAPVAGVKSGLFSIPPIGSGVWIEFEAGDVSRPIWVGGYWGAPEAPNEPPSPGPPLPTQNIWRSPLGLTIATDDLMQTVVVTDALGTNKVKVDVKTGTVTLTGLARVVFEAPIVQEGSGQAFHPGVLGDQLLTYLSSLVTAFNTHVHPGELALGFMPVTPAPPVAPMMPPTPALISTKVFLE</sequence>
<dbReference type="STRING" id="1122133.SAMN02745157_3306"/>
<dbReference type="Pfam" id="PF04717">
    <property type="entry name" value="Phage_base_V"/>
    <property type="match status" value="1"/>
</dbReference>
<dbReference type="Gene3D" id="2.40.50.230">
    <property type="entry name" value="Gp5 N-terminal domain"/>
    <property type="match status" value="1"/>
</dbReference>
<organism evidence="2 3">
    <name type="scientific">Kaistia soli DSM 19436</name>
    <dbReference type="NCBI Taxonomy" id="1122133"/>
    <lineage>
        <taxon>Bacteria</taxon>
        <taxon>Pseudomonadati</taxon>
        <taxon>Pseudomonadota</taxon>
        <taxon>Alphaproteobacteria</taxon>
        <taxon>Hyphomicrobiales</taxon>
        <taxon>Kaistiaceae</taxon>
        <taxon>Kaistia</taxon>
    </lineage>
</organism>
<dbReference type="SUPFAM" id="SSF69255">
    <property type="entry name" value="gp5 N-terminal domain-like"/>
    <property type="match status" value="1"/>
</dbReference>
<evidence type="ECO:0000313" key="2">
    <source>
        <dbReference type="EMBL" id="SHF99652.1"/>
    </source>
</evidence>
<dbReference type="AlphaFoldDB" id="A0A1M5G869"/>
<feature type="domain" description="Gp5/Type VI secretion system Vgr protein OB-fold" evidence="1">
    <location>
        <begin position="18"/>
        <end position="92"/>
    </location>
</feature>